<dbReference type="Pfam" id="PF04055">
    <property type="entry name" value="Radical_SAM"/>
    <property type="match status" value="1"/>
</dbReference>
<dbReference type="GO" id="GO:0003824">
    <property type="term" value="F:catalytic activity"/>
    <property type="evidence" value="ECO:0007669"/>
    <property type="project" value="InterPro"/>
</dbReference>
<dbReference type="InterPro" id="IPR051196">
    <property type="entry name" value="RSAD2/Viperin_antiviral"/>
</dbReference>
<organism evidence="10 11">
    <name type="scientific">Racocetra fulgida</name>
    <dbReference type="NCBI Taxonomy" id="60492"/>
    <lineage>
        <taxon>Eukaryota</taxon>
        <taxon>Fungi</taxon>
        <taxon>Fungi incertae sedis</taxon>
        <taxon>Mucoromycota</taxon>
        <taxon>Glomeromycotina</taxon>
        <taxon>Glomeromycetes</taxon>
        <taxon>Diversisporales</taxon>
        <taxon>Gigasporaceae</taxon>
        <taxon>Racocetra</taxon>
    </lineage>
</organism>
<evidence type="ECO:0000313" key="11">
    <source>
        <dbReference type="Proteomes" id="UP000789396"/>
    </source>
</evidence>
<dbReference type="GO" id="GO:0051607">
    <property type="term" value="P:defense response to virus"/>
    <property type="evidence" value="ECO:0007669"/>
    <property type="project" value="UniProtKB-KW"/>
</dbReference>
<evidence type="ECO:0000256" key="6">
    <source>
        <dbReference type="ARBA" id="ARBA00023014"/>
    </source>
</evidence>
<evidence type="ECO:0000256" key="1">
    <source>
        <dbReference type="ARBA" id="ARBA00001966"/>
    </source>
</evidence>
<comment type="caution">
    <text evidence="10">The sequence shown here is derived from an EMBL/GenBank/DDBJ whole genome shotgun (WGS) entry which is preliminary data.</text>
</comment>
<dbReference type="OrthoDB" id="549750at2759"/>
<keyword evidence="11" id="KW-1185">Reference proteome</keyword>
<keyword evidence="8" id="KW-0472">Membrane</keyword>
<keyword evidence="2" id="KW-0004">4Fe-4S</keyword>
<proteinExistence type="predicted"/>
<dbReference type="SFLD" id="SFLDG01067">
    <property type="entry name" value="SPASM/twitch_domain_containing"/>
    <property type="match status" value="1"/>
</dbReference>
<keyword evidence="4" id="KW-0479">Metal-binding</keyword>
<evidence type="ECO:0000256" key="7">
    <source>
        <dbReference type="ARBA" id="ARBA00023118"/>
    </source>
</evidence>
<dbReference type="InterPro" id="IPR006638">
    <property type="entry name" value="Elp3/MiaA/NifB-like_rSAM"/>
</dbReference>
<keyword evidence="6" id="KW-0411">Iron-sulfur</keyword>
<evidence type="ECO:0000256" key="2">
    <source>
        <dbReference type="ARBA" id="ARBA00022485"/>
    </source>
</evidence>
<feature type="domain" description="Radical SAM core" evidence="9">
    <location>
        <begin position="40"/>
        <end position="260"/>
    </location>
</feature>
<dbReference type="SFLD" id="SFLDG01088">
    <property type="entry name" value="antiviral_proteins"/>
    <property type="match status" value="1"/>
</dbReference>
<dbReference type="SUPFAM" id="SSF102114">
    <property type="entry name" value="Radical SAM enzymes"/>
    <property type="match status" value="1"/>
</dbReference>
<evidence type="ECO:0000256" key="5">
    <source>
        <dbReference type="ARBA" id="ARBA00023004"/>
    </source>
</evidence>
<sequence>MTEVSYILISLFVCYVIHALLNIYKHPKHTNSNHVFEKKNKIPISVNFHFTRKCNYECGFCFHTAKSSDIPTIENAKQALRKLSESGMKKINFAGGEPFLYPKYLADLMNFCKNELKLESVSIVSNGSKIKRTWLQKNRDNLDILAISCDSFNEETNIEIGRGLGQHTENLYEIAKWCHQLGIKFKLNTVVNSLNWDEDMNKHIEILAPFRWKCFQVLILENENGGLEGTLRDARRFEISKEKFEAFVKTHENQKSLVKEPNDVMKNSYLILDEKLRFLNCTESNKVPSESLLDVDVDTALHQAGWDENAFLQRQGIYNWSKTPTNSCTEANDLKKFDW</sequence>
<keyword evidence="5" id="KW-0408">Iron</keyword>
<dbReference type="NCBIfam" id="NF038283">
    <property type="entry name" value="viperin_w_prok"/>
    <property type="match status" value="1"/>
</dbReference>
<dbReference type="CDD" id="cd01335">
    <property type="entry name" value="Radical_SAM"/>
    <property type="match status" value="1"/>
</dbReference>
<evidence type="ECO:0000313" key="10">
    <source>
        <dbReference type="EMBL" id="CAG8533163.1"/>
    </source>
</evidence>
<keyword evidence="3" id="KW-0949">S-adenosyl-L-methionine</keyword>
<dbReference type="SFLD" id="SFLDS00029">
    <property type="entry name" value="Radical_SAM"/>
    <property type="match status" value="1"/>
</dbReference>
<keyword evidence="8" id="KW-1133">Transmembrane helix</keyword>
<evidence type="ECO:0000256" key="3">
    <source>
        <dbReference type="ARBA" id="ARBA00022691"/>
    </source>
</evidence>
<dbReference type="SFLD" id="SFLDF00318">
    <property type="entry name" value="Viperin"/>
    <property type="match status" value="1"/>
</dbReference>
<name>A0A9N9AJU8_9GLOM</name>
<reference evidence="10" key="1">
    <citation type="submission" date="2021-06" db="EMBL/GenBank/DDBJ databases">
        <authorList>
            <person name="Kallberg Y."/>
            <person name="Tangrot J."/>
            <person name="Rosling A."/>
        </authorList>
    </citation>
    <scope>NUCLEOTIDE SEQUENCE</scope>
    <source>
        <strain evidence="10">IN212</strain>
    </source>
</reference>
<dbReference type="GO" id="GO:0051539">
    <property type="term" value="F:4 iron, 4 sulfur cluster binding"/>
    <property type="evidence" value="ECO:0007669"/>
    <property type="project" value="UniProtKB-KW"/>
</dbReference>
<dbReference type="PANTHER" id="PTHR21339">
    <property type="entry name" value="RADICAL S-ADENOSYL METHIONINE DOMAIN-CONTAINING PROTEIN 2"/>
    <property type="match status" value="1"/>
</dbReference>
<keyword evidence="8" id="KW-0812">Transmembrane</keyword>
<dbReference type="Gene3D" id="3.20.20.70">
    <property type="entry name" value="Aldolase class I"/>
    <property type="match status" value="1"/>
</dbReference>
<dbReference type="PANTHER" id="PTHR21339:SF0">
    <property type="entry name" value="S-ADENOSYLMETHIONINE-DEPENDENT NUCLEOTIDE DEHYDRATASE RSAD2"/>
    <property type="match status" value="1"/>
</dbReference>
<dbReference type="Proteomes" id="UP000789396">
    <property type="component" value="Unassembled WGS sequence"/>
</dbReference>
<feature type="transmembrane region" description="Helical" evidence="8">
    <location>
        <begin position="6"/>
        <end position="24"/>
    </location>
</feature>
<accession>A0A9N9AJU8</accession>
<comment type="cofactor">
    <cofactor evidence="1">
        <name>[4Fe-4S] cluster</name>
        <dbReference type="ChEBI" id="CHEBI:49883"/>
    </cofactor>
</comment>
<dbReference type="PROSITE" id="PS51918">
    <property type="entry name" value="RADICAL_SAM"/>
    <property type="match status" value="1"/>
</dbReference>
<dbReference type="SMART" id="SM00729">
    <property type="entry name" value="Elp3"/>
    <property type="match status" value="1"/>
</dbReference>
<evidence type="ECO:0000259" key="9">
    <source>
        <dbReference type="PROSITE" id="PS51918"/>
    </source>
</evidence>
<dbReference type="InterPro" id="IPR007197">
    <property type="entry name" value="rSAM"/>
</dbReference>
<dbReference type="AlphaFoldDB" id="A0A9N9AJU8"/>
<dbReference type="InterPro" id="IPR058240">
    <property type="entry name" value="rSAM_sf"/>
</dbReference>
<evidence type="ECO:0000256" key="8">
    <source>
        <dbReference type="SAM" id="Phobius"/>
    </source>
</evidence>
<dbReference type="GO" id="GO:0046872">
    <property type="term" value="F:metal ion binding"/>
    <property type="evidence" value="ECO:0007669"/>
    <property type="project" value="UniProtKB-KW"/>
</dbReference>
<dbReference type="InterPro" id="IPR013785">
    <property type="entry name" value="Aldolase_TIM"/>
</dbReference>
<gene>
    <name evidence="10" type="ORF">RFULGI_LOCUS3884</name>
</gene>
<dbReference type="EMBL" id="CAJVPZ010003622">
    <property type="protein sequence ID" value="CAG8533163.1"/>
    <property type="molecule type" value="Genomic_DNA"/>
</dbReference>
<protein>
    <submittedName>
        <fullName evidence="10">18719_t:CDS:1</fullName>
    </submittedName>
</protein>
<keyword evidence="7" id="KW-0051">Antiviral defense</keyword>
<evidence type="ECO:0000256" key="4">
    <source>
        <dbReference type="ARBA" id="ARBA00022723"/>
    </source>
</evidence>